<dbReference type="PROSITE" id="PS50240">
    <property type="entry name" value="TRYPSIN_DOM"/>
    <property type="match status" value="1"/>
</dbReference>
<feature type="compositionally biased region" description="Low complexity" evidence="1">
    <location>
        <begin position="303"/>
        <end position="329"/>
    </location>
</feature>
<reference evidence="4" key="1">
    <citation type="submission" date="2020-05" db="UniProtKB">
        <authorList>
            <consortium name="EnsemblMetazoa"/>
        </authorList>
    </citation>
    <scope>IDENTIFICATION</scope>
    <source>
        <strain evidence="4">USDA</strain>
    </source>
</reference>
<name>A0A1I8Q9G9_STOCA</name>
<feature type="compositionally biased region" description="Low complexity" evidence="1">
    <location>
        <begin position="275"/>
        <end position="293"/>
    </location>
</feature>
<feature type="compositionally biased region" description="Acidic residues" evidence="1">
    <location>
        <begin position="330"/>
        <end position="353"/>
    </location>
</feature>
<dbReference type="InterPro" id="IPR009003">
    <property type="entry name" value="Peptidase_S1_PA"/>
</dbReference>
<dbReference type="Gene3D" id="2.40.10.10">
    <property type="entry name" value="Trypsin-like serine proteases"/>
    <property type="match status" value="1"/>
</dbReference>
<feature type="domain" description="Peptidase S1" evidence="3">
    <location>
        <begin position="838"/>
        <end position="1078"/>
    </location>
</feature>
<feature type="region of interest" description="Disordered" evidence="1">
    <location>
        <begin position="90"/>
        <end position="191"/>
    </location>
</feature>
<dbReference type="PANTHER" id="PTHR24258">
    <property type="entry name" value="SERINE PROTEASE-RELATED"/>
    <property type="match status" value="1"/>
</dbReference>
<dbReference type="InterPro" id="IPR040479">
    <property type="entry name" value="CLIP_SPH_mas"/>
</dbReference>
<dbReference type="SMART" id="SM00020">
    <property type="entry name" value="Tryp_SPc"/>
    <property type="match status" value="1"/>
</dbReference>
<feature type="compositionally biased region" description="Basic and acidic residues" evidence="1">
    <location>
        <begin position="182"/>
        <end position="191"/>
    </location>
</feature>
<evidence type="ECO:0000313" key="5">
    <source>
        <dbReference type="Proteomes" id="UP000095300"/>
    </source>
</evidence>
<accession>A0A1I8Q9G9</accession>
<feature type="compositionally biased region" description="Low complexity" evidence="1">
    <location>
        <begin position="697"/>
        <end position="717"/>
    </location>
</feature>
<dbReference type="InterPro" id="IPR001254">
    <property type="entry name" value="Trypsin_dom"/>
</dbReference>
<dbReference type="InterPro" id="IPR043504">
    <property type="entry name" value="Peptidase_S1_PA_chymotrypsin"/>
</dbReference>
<keyword evidence="2" id="KW-0732">Signal</keyword>
<feature type="chain" id="PRO_5009327951" description="Peptidase S1 domain-containing protein" evidence="2">
    <location>
        <begin position="28"/>
        <end position="1082"/>
    </location>
</feature>
<evidence type="ECO:0000313" key="4">
    <source>
        <dbReference type="EnsemblMetazoa" id="SCAU015095-PA"/>
    </source>
</evidence>
<dbReference type="EnsemblMetazoa" id="SCAU015095-RA">
    <property type="protein sequence ID" value="SCAU015095-PA"/>
    <property type="gene ID" value="SCAU015095"/>
</dbReference>
<feature type="region of interest" description="Disordered" evidence="1">
    <location>
        <begin position="399"/>
        <end position="451"/>
    </location>
</feature>
<dbReference type="GO" id="GO:0004252">
    <property type="term" value="F:serine-type endopeptidase activity"/>
    <property type="evidence" value="ECO:0007669"/>
    <property type="project" value="InterPro"/>
</dbReference>
<organism evidence="4 5">
    <name type="scientific">Stomoxys calcitrans</name>
    <name type="common">Stable fly</name>
    <name type="synonym">Conops calcitrans</name>
    <dbReference type="NCBI Taxonomy" id="35570"/>
    <lineage>
        <taxon>Eukaryota</taxon>
        <taxon>Metazoa</taxon>
        <taxon>Ecdysozoa</taxon>
        <taxon>Arthropoda</taxon>
        <taxon>Hexapoda</taxon>
        <taxon>Insecta</taxon>
        <taxon>Pterygota</taxon>
        <taxon>Neoptera</taxon>
        <taxon>Endopterygota</taxon>
        <taxon>Diptera</taxon>
        <taxon>Brachycera</taxon>
        <taxon>Muscomorpha</taxon>
        <taxon>Muscoidea</taxon>
        <taxon>Muscidae</taxon>
        <taxon>Stomoxys</taxon>
    </lineage>
</organism>
<protein>
    <recommendedName>
        <fullName evidence="3">Peptidase S1 domain-containing protein</fullName>
    </recommendedName>
</protein>
<feature type="compositionally biased region" description="Polar residues" evidence="1">
    <location>
        <begin position="263"/>
        <end position="274"/>
    </location>
</feature>
<proteinExistence type="predicted"/>
<dbReference type="Pfam" id="PF18398">
    <property type="entry name" value="CLIP_SPH_mas"/>
    <property type="match status" value="5"/>
</dbReference>
<dbReference type="Pfam" id="PF00089">
    <property type="entry name" value="Trypsin"/>
    <property type="match status" value="1"/>
</dbReference>
<evidence type="ECO:0000256" key="2">
    <source>
        <dbReference type="SAM" id="SignalP"/>
    </source>
</evidence>
<dbReference type="SUPFAM" id="SSF50494">
    <property type="entry name" value="Trypsin-like serine proteases"/>
    <property type="match status" value="1"/>
</dbReference>
<gene>
    <name evidence="4" type="primary">106086105</name>
</gene>
<dbReference type="STRING" id="35570.A0A1I8Q9G9"/>
<dbReference type="GO" id="GO:0006508">
    <property type="term" value="P:proteolysis"/>
    <property type="evidence" value="ECO:0007669"/>
    <property type="project" value="InterPro"/>
</dbReference>
<keyword evidence="5" id="KW-1185">Reference proteome</keyword>
<dbReference type="VEuPathDB" id="VectorBase:SCAU015095"/>
<evidence type="ECO:0000256" key="1">
    <source>
        <dbReference type="SAM" id="MobiDB-lite"/>
    </source>
</evidence>
<dbReference type="Proteomes" id="UP000095300">
    <property type="component" value="Unassembled WGS sequence"/>
</dbReference>
<sequence>MIKHKTQTLVLGLTLLLLSSSPPPIAGQDESLAGSFLSGLLDTITSTADSKDCPGVCVHTLATLICYEVLDDVPCPSPSMKCCIESAPAKNVTSSSGGAAASSSSSSTSTSTTTTTTTSTTTSTKRPTTTTNKPKPKITTTATTQRPKTTQKKPTTTVAATKQTTTKKPTATTTTTASSTKNTDKDKSEDEKSADKCKGVCVTDRIAQYCEAYLTGSDWCKEGTKCCVSLDDYANTKMPKDIYIPAKHMANLTQTHHNKTKVAPSNSSIKTKAASTSSTSTTSTSTTTTTSTTPEPARTKVINSSSNQNKPTKTKKPQPTATTTTTTTEEPSEEEEDDSENEDQQAQDDEEGNANEKTENGQVLKECEGECMNGILAIFCDDIDADAFCPNEGSCCITGSAPQNTSPATKISPTKPSTKISSKPGNKPAQKKPPTAAAPPPPSSGGGNDLFSQFLTFAENTLSGAGAPSEPTSQAPPPKVPRCPGFCLLNIMAAFCERPSVLISSPTTCSKGSVCCDNSRAGSPKPPPPQTRYPASSSPPPTQPPYVVPNTPLPDPREECPGSCIVSLLSFTCFKNAEMTDLFKCKRSGQTCCAPKSKILEKQQFQTRNDTAYGHYPPLAPPPQLGVQQYPPQSVYPPPPPAYMPTQQTPQQMHHPHYPPPPQMQVPQQQPNYEYSPYGPGLLPHQGGIPPQLPPQHQHLPPSTLQTTTPTTTTTTTQRPHVYSKYVCGVKGTLRTGRSSPALSLVSYIRAKYGVHRQSRQLNADFDMPMGMQKTSERLILGSDIVPIQIHNDKLGDLVQEEVASFNQVRSYPDNFPSTVFAQSYFANYTSGRRRARVVGGEDGDNGEWCWQVALINSMNQYLCGAALIGTQWVLTAAHCVTNIVRSGDAIYVRVGDYDLTRKYGSPGAQTLRVATTYIHHNHNSQTLDNDIALLKLHGQAELRDGVCLVCLPARGVSHAAGKRCTVTGYGYMGEAGPIPLRVREAEIPIVSDTECIRKVNAVTEKIFILPASSFCAGGEEGNDACQGDGGGPLVCQDDGFYELAGLVSWGFGCGRVDVPGVYVKVSSFIGWINQIISVNNL</sequence>
<dbReference type="OrthoDB" id="6437225at2759"/>
<dbReference type="PRINTS" id="PR00722">
    <property type="entry name" value="CHYMOTRYPSIN"/>
</dbReference>
<dbReference type="InterPro" id="IPR018114">
    <property type="entry name" value="TRYPSIN_HIS"/>
</dbReference>
<dbReference type="PANTHER" id="PTHR24258:SF140">
    <property type="entry name" value="BCDNA.GH08420-RELATED"/>
    <property type="match status" value="1"/>
</dbReference>
<evidence type="ECO:0000259" key="3">
    <source>
        <dbReference type="PROSITE" id="PS50240"/>
    </source>
</evidence>
<dbReference type="AlphaFoldDB" id="A0A1I8Q9G9"/>
<dbReference type="CDD" id="cd00190">
    <property type="entry name" value="Tryp_SPc"/>
    <property type="match status" value="1"/>
</dbReference>
<dbReference type="FunFam" id="2.40.10.10:FF:000082">
    <property type="entry name" value="Plasma kallikrein"/>
    <property type="match status" value="1"/>
</dbReference>
<feature type="region of interest" description="Disordered" evidence="1">
    <location>
        <begin position="258"/>
        <end position="361"/>
    </location>
</feature>
<feature type="region of interest" description="Disordered" evidence="1">
    <location>
        <begin position="519"/>
        <end position="553"/>
    </location>
</feature>
<feature type="signal peptide" evidence="2">
    <location>
        <begin position="1"/>
        <end position="27"/>
    </location>
</feature>
<feature type="region of interest" description="Disordered" evidence="1">
    <location>
        <begin position="697"/>
        <end position="718"/>
    </location>
</feature>
<dbReference type="InterPro" id="IPR001314">
    <property type="entry name" value="Peptidase_S1A"/>
</dbReference>
<dbReference type="PROSITE" id="PS00134">
    <property type="entry name" value="TRYPSIN_HIS"/>
    <property type="match status" value="1"/>
</dbReference>
<feature type="compositionally biased region" description="Low complexity" evidence="1">
    <location>
        <begin position="93"/>
        <end position="181"/>
    </location>
</feature>
<feature type="compositionally biased region" description="Low complexity" evidence="1">
    <location>
        <begin position="405"/>
        <end position="435"/>
    </location>
</feature>
<feature type="compositionally biased region" description="Pro residues" evidence="1">
    <location>
        <begin position="524"/>
        <end position="553"/>
    </location>
</feature>